<comment type="caution">
    <text evidence="3">The sequence shown here is derived from an EMBL/GenBank/DDBJ whole genome shotgun (WGS) entry which is preliminary data.</text>
</comment>
<reference evidence="3 4" key="1">
    <citation type="journal article" date="2013" name="BMC Genomics">
        <title>High quality de novo sequencing and assembly of the Saccharomyces arboricolus genome.</title>
        <authorList>
            <person name="Liti G."/>
            <person name="Nguyen Ba A.N."/>
            <person name="Blythe M."/>
            <person name="Mueller C.A."/>
            <person name="Bergstroem A."/>
            <person name="Cubillos F.A."/>
            <person name="Dafhnis-Calas F."/>
            <person name="Khoshraftar S."/>
            <person name="Malla S."/>
            <person name="Mehta N."/>
            <person name="Siow C.C."/>
            <person name="Warringer J."/>
            <person name="Moses A.M."/>
            <person name="Louis E.J."/>
            <person name="Nieduszynski C.A."/>
        </authorList>
    </citation>
    <scope>NUCLEOTIDE SEQUENCE [LARGE SCALE GENOMIC DNA]</scope>
    <source>
        <strain evidence="4">H-6 / AS 2.3317 / CBS 10644</strain>
    </source>
</reference>
<feature type="compositionally biased region" description="Basic residues" evidence="1">
    <location>
        <begin position="1"/>
        <end position="17"/>
    </location>
</feature>
<dbReference type="OrthoDB" id="4034976at2759"/>
<dbReference type="GO" id="GO:0000398">
    <property type="term" value="P:mRNA splicing, via spliceosome"/>
    <property type="evidence" value="ECO:0007669"/>
    <property type="project" value="InterPro"/>
</dbReference>
<evidence type="ECO:0000313" key="3">
    <source>
        <dbReference type="EMBL" id="EJS42322.1"/>
    </source>
</evidence>
<dbReference type="InterPro" id="IPR043954">
    <property type="entry name" value="Snu56_snRNP"/>
</dbReference>
<keyword evidence="2" id="KW-0472">Membrane</keyword>
<feature type="compositionally biased region" description="Low complexity" evidence="1">
    <location>
        <begin position="301"/>
        <end position="321"/>
    </location>
</feature>
<feature type="region of interest" description="Disordered" evidence="1">
    <location>
        <begin position="1"/>
        <end position="38"/>
    </location>
</feature>
<evidence type="ECO:0000256" key="1">
    <source>
        <dbReference type="SAM" id="MobiDB-lite"/>
    </source>
</evidence>
<dbReference type="Proteomes" id="UP000006968">
    <property type="component" value="Chromosome XIII"/>
</dbReference>
<dbReference type="GO" id="GO:0003729">
    <property type="term" value="F:mRNA binding"/>
    <property type="evidence" value="ECO:0007669"/>
    <property type="project" value="InterPro"/>
</dbReference>
<keyword evidence="4" id="KW-1185">Reference proteome</keyword>
<dbReference type="HOGENOM" id="CLU_554561_0_0_1"/>
<feature type="compositionally biased region" description="Polar residues" evidence="1">
    <location>
        <begin position="346"/>
        <end position="364"/>
    </location>
</feature>
<keyword evidence="2" id="KW-0812">Transmembrane</keyword>
<protein>
    <submittedName>
        <fullName evidence="3">Snu56p</fullName>
    </submittedName>
</protein>
<evidence type="ECO:0000256" key="2">
    <source>
        <dbReference type="SAM" id="Phobius"/>
    </source>
</evidence>
<dbReference type="AlphaFoldDB" id="J8LJT6"/>
<keyword evidence="2" id="KW-1133">Transmembrane helix</keyword>
<gene>
    <name evidence="3" type="ORF">SU7_2630</name>
</gene>
<name>J8LJT6_SACAR</name>
<feature type="transmembrane region" description="Helical" evidence="2">
    <location>
        <begin position="111"/>
        <end position="135"/>
    </location>
</feature>
<proteinExistence type="predicted"/>
<evidence type="ECO:0000313" key="4">
    <source>
        <dbReference type="Proteomes" id="UP000006968"/>
    </source>
</evidence>
<accession>J8LJT6</accession>
<dbReference type="Pfam" id="PF19097">
    <property type="entry name" value="Snu56_snRNP"/>
    <property type="match status" value="1"/>
</dbReference>
<sequence>MRPRSRGVAYHHSKPKRQLSQGHYPTAPNDGQRRKGSNSATFHSFDIWKNLDKVRSTRKDATQIIKNSLLILPVRTQAKQQFEECMNELHKYISKDILQCNMQRAREGENALFYVVLKGFSILDSCFVLSVLLALQKRFWVASSEKSYFRVSKNINLTGSFYLPKNIERGKGHILTSYRREFSTSSIVEVSFNDVPNFQQFHIEACHVDKFMNELSNFISQIEFGKCEGSVTDRFQREYKRNYSQISLAVYELPLIGDGLFDMKSYINKTRPIIETSKTQMEKHVTELKAYNEINDIEGALSPQSQQPLPSSSSSNTTSQSKGFQAGAVSYQSQSQKYSAGKPTNALKSSNRYAGPNNQINGRNTEGLKPGFMTQEEIKRHCIATVKASMDTVKKTSSYQILKTYVRCPRQNYIDIVYQSLNDLRSKTNCNIVVLNLNNLHESQPWLESLNVADYSAFSQQPHPSTVRVISIGGVGEYIVKALELVLDILEH</sequence>
<organism evidence="3 4">
    <name type="scientific">Saccharomyces arboricola (strain H-6 / AS 2.3317 / CBS 10644)</name>
    <name type="common">Yeast</name>
    <dbReference type="NCBI Taxonomy" id="1160507"/>
    <lineage>
        <taxon>Eukaryota</taxon>
        <taxon>Fungi</taxon>
        <taxon>Dikarya</taxon>
        <taxon>Ascomycota</taxon>
        <taxon>Saccharomycotina</taxon>
        <taxon>Saccharomycetes</taxon>
        <taxon>Saccharomycetales</taxon>
        <taxon>Saccharomycetaceae</taxon>
        <taxon>Saccharomyces</taxon>
    </lineage>
</organism>
<dbReference type="EMBL" id="ALIE01000153">
    <property type="protein sequence ID" value="EJS42322.1"/>
    <property type="molecule type" value="Genomic_DNA"/>
</dbReference>
<feature type="region of interest" description="Disordered" evidence="1">
    <location>
        <begin position="301"/>
        <end position="369"/>
    </location>
</feature>